<dbReference type="EMBL" id="CM055105">
    <property type="protein sequence ID" value="KAJ7531036.1"/>
    <property type="molecule type" value="Genomic_DNA"/>
</dbReference>
<sequence>MSSSSSAASSDDEDAREMRLMRAAAAHKARRHETVSTSATSSARLSLEDLRQKQLRVQEAVLRDRSYFEEGNAIYHPQKEQQNGAAVVTQTLEDGWDADEEGNGEADVADEADVHEGIRAQFPLSFGKQEQKQTPLEIVHMKTKRADEDFDGENVAVQETLKQRSKINKKTVRFLVQGEEDAEGLRRADEVLVKEGVDGRRRNVKKDDCIGLPLPTTLDGTNKDEMIGLPLPLADDNNENETPLDDANDNGMIGPPRPPQDALYDNKIGPPRPPEGYSSIVDGSNGDEMIGPPLPPDFTKESSSSGEGEGEDEDPYLVPVSNEIILRGSTKVVSALAVDPSGSRVLTGSYDYCVRMYDFQGMDSRLRSFRQIEPSEGHQVRSLSWSPTADRFLAVTGSAQAKIYDRDGVTLGEFVKGDMYIRDLKNTKGHISGLTCGEWHPIERQTILSSSEDGSLRIWDVTDFKTQKQVIKPKLARPGRVAVTTCTWGMAGKCISGGLQDGSIQIWNVKSGWGSRPDIYVPNAHEGGDDVTSLQFSADSNILLSRSTDGTLKIWDLRKMPRPLKVFSGLPNSYAQTSATFSPDERLILTGTSTEKGGKVGGLLLFYDKVRLELVRKIGVHPLHSVVCCAWHPRLNQIFATVGDKKEGGTHILYDPALSERGALVCVARAPRKKSVEDFEAKPVVRNPHALPLFRDEPSRKRQREKARSDPLMSKRPDLPVTGPGFGGRVGVTKGSLLTQYLLKEGGLMKETWMDEDPREAILKYADAAAKDPKYIGPAYAETQPEPIFQASDSEEEET</sequence>
<gene>
    <name evidence="1" type="ORF">O6H91_14G029800</name>
</gene>
<proteinExistence type="predicted"/>
<dbReference type="Proteomes" id="UP001162992">
    <property type="component" value="Chromosome 14"/>
</dbReference>
<organism evidence="1 2">
    <name type="scientific">Diphasiastrum complanatum</name>
    <name type="common">Issler's clubmoss</name>
    <name type="synonym">Lycopodium complanatum</name>
    <dbReference type="NCBI Taxonomy" id="34168"/>
    <lineage>
        <taxon>Eukaryota</taxon>
        <taxon>Viridiplantae</taxon>
        <taxon>Streptophyta</taxon>
        <taxon>Embryophyta</taxon>
        <taxon>Tracheophyta</taxon>
        <taxon>Lycopodiopsida</taxon>
        <taxon>Lycopodiales</taxon>
        <taxon>Lycopodiaceae</taxon>
        <taxon>Lycopodioideae</taxon>
        <taxon>Diphasiastrum</taxon>
    </lineage>
</organism>
<name>A0ACC2BMR0_DIPCM</name>
<protein>
    <submittedName>
        <fullName evidence="1">Uncharacterized protein</fullName>
    </submittedName>
</protein>
<evidence type="ECO:0000313" key="2">
    <source>
        <dbReference type="Proteomes" id="UP001162992"/>
    </source>
</evidence>
<evidence type="ECO:0000313" key="1">
    <source>
        <dbReference type="EMBL" id="KAJ7531036.1"/>
    </source>
</evidence>
<keyword evidence="2" id="KW-1185">Reference proteome</keyword>
<comment type="caution">
    <text evidence="1">The sequence shown here is derived from an EMBL/GenBank/DDBJ whole genome shotgun (WGS) entry which is preliminary data.</text>
</comment>
<accession>A0ACC2BMR0</accession>
<reference evidence="2" key="1">
    <citation type="journal article" date="2024" name="Proc. Natl. Acad. Sci. U.S.A.">
        <title>Extraordinary preservation of gene collinearity over three hundred million years revealed in homosporous lycophytes.</title>
        <authorList>
            <person name="Li C."/>
            <person name="Wickell D."/>
            <person name="Kuo L.Y."/>
            <person name="Chen X."/>
            <person name="Nie B."/>
            <person name="Liao X."/>
            <person name="Peng D."/>
            <person name="Ji J."/>
            <person name="Jenkins J."/>
            <person name="Williams M."/>
            <person name="Shu S."/>
            <person name="Plott C."/>
            <person name="Barry K."/>
            <person name="Rajasekar S."/>
            <person name="Grimwood J."/>
            <person name="Han X."/>
            <person name="Sun S."/>
            <person name="Hou Z."/>
            <person name="He W."/>
            <person name="Dai G."/>
            <person name="Sun C."/>
            <person name="Schmutz J."/>
            <person name="Leebens-Mack J.H."/>
            <person name="Li F.W."/>
            <person name="Wang L."/>
        </authorList>
    </citation>
    <scope>NUCLEOTIDE SEQUENCE [LARGE SCALE GENOMIC DNA]</scope>
    <source>
        <strain evidence="2">cv. PW_Plant_1</strain>
    </source>
</reference>